<dbReference type="EMBL" id="RCHU01000647">
    <property type="protein sequence ID" value="TKR98981.1"/>
    <property type="molecule type" value="Genomic_DNA"/>
</dbReference>
<gene>
    <name evidence="1" type="ORF">D5086_0000197620</name>
</gene>
<evidence type="ECO:0000313" key="1">
    <source>
        <dbReference type="EMBL" id="TKR98981.1"/>
    </source>
</evidence>
<accession>A0A4U5PQZ9</accession>
<sequence length="109" mass="11412">MITGLRGEAAAGNGSARRGSVRFLWTAAVLVIGCGEIEEEKKMSGPFGGRGLCAIGWKNGESWRLRGGDGAVLWLKEERTGGSGCSGCGGCSGFCWLEKEKKMGPGLEE</sequence>
<dbReference type="PROSITE" id="PS51257">
    <property type="entry name" value="PROKAR_LIPOPROTEIN"/>
    <property type="match status" value="1"/>
</dbReference>
<comment type="caution">
    <text evidence="1">The sequence shown here is derived from an EMBL/GenBank/DDBJ whole genome shotgun (WGS) entry which is preliminary data.</text>
</comment>
<proteinExistence type="predicted"/>
<dbReference type="AlphaFoldDB" id="A0A4U5PQZ9"/>
<organism evidence="1">
    <name type="scientific">Populus alba</name>
    <name type="common">White poplar</name>
    <dbReference type="NCBI Taxonomy" id="43335"/>
    <lineage>
        <taxon>Eukaryota</taxon>
        <taxon>Viridiplantae</taxon>
        <taxon>Streptophyta</taxon>
        <taxon>Embryophyta</taxon>
        <taxon>Tracheophyta</taxon>
        <taxon>Spermatophyta</taxon>
        <taxon>Magnoliopsida</taxon>
        <taxon>eudicotyledons</taxon>
        <taxon>Gunneridae</taxon>
        <taxon>Pentapetalae</taxon>
        <taxon>rosids</taxon>
        <taxon>fabids</taxon>
        <taxon>Malpighiales</taxon>
        <taxon>Salicaceae</taxon>
        <taxon>Saliceae</taxon>
        <taxon>Populus</taxon>
    </lineage>
</organism>
<protein>
    <submittedName>
        <fullName evidence="1">Uncharacterized protein</fullName>
    </submittedName>
</protein>
<name>A0A4U5PQZ9_POPAL</name>
<reference evidence="1" key="1">
    <citation type="submission" date="2018-10" db="EMBL/GenBank/DDBJ databases">
        <title>Population genomic analysis revealed the cold adaptation of white poplar.</title>
        <authorList>
            <person name="Liu Y.-J."/>
        </authorList>
    </citation>
    <scope>NUCLEOTIDE SEQUENCE [LARGE SCALE GENOMIC DNA]</scope>
    <source>
        <strain evidence="1">PAL-ZL1</strain>
    </source>
</reference>